<reference evidence="5" key="1">
    <citation type="submission" date="2021-04" db="EMBL/GenBank/DDBJ databases">
        <title>Oceanospirillales bacteria with DddD are important DMSP degraders in coastal seawater.</title>
        <authorList>
            <person name="Liu J."/>
        </authorList>
    </citation>
    <scope>NUCLEOTIDE SEQUENCE</scope>
    <source>
        <strain evidence="5">D13-4</strain>
    </source>
</reference>
<dbReference type="InterPro" id="IPR018062">
    <property type="entry name" value="HTH_AraC-typ_CS"/>
</dbReference>
<dbReference type="PANTHER" id="PTHR11019:SF159">
    <property type="entry name" value="TRANSCRIPTIONAL REGULATOR-RELATED"/>
    <property type="match status" value="1"/>
</dbReference>
<keyword evidence="1" id="KW-0805">Transcription regulation</keyword>
<accession>A0ABY5HA18</accession>
<dbReference type="RefSeq" id="WP_255839855.1">
    <property type="nucleotide sequence ID" value="NZ_CP073346.1"/>
</dbReference>
<dbReference type="InterPro" id="IPR011051">
    <property type="entry name" value="RmlC_Cupin_sf"/>
</dbReference>
<evidence type="ECO:0000256" key="3">
    <source>
        <dbReference type="ARBA" id="ARBA00023163"/>
    </source>
</evidence>
<dbReference type="SUPFAM" id="SSF51182">
    <property type="entry name" value="RmlC-like cupins"/>
    <property type="match status" value="1"/>
</dbReference>
<evidence type="ECO:0000256" key="1">
    <source>
        <dbReference type="ARBA" id="ARBA00023015"/>
    </source>
</evidence>
<dbReference type="Proteomes" id="UP001059672">
    <property type="component" value="Chromosome"/>
</dbReference>
<evidence type="ECO:0000313" key="5">
    <source>
        <dbReference type="EMBL" id="UTW09180.1"/>
    </source>
</evidence>
<dbReference type="SMART" id="SM00342">
    <property type="entry name" value="HTH_ARAC"/>
    <property type="match status" value="1"/>
</dbReference>
<dbReference type="InterPro" id="IPR018060">
    <property type="entry name" value="HTH_AraC"/>
</dbReference>
<dbReference type="InterPro" id="IPR032783">
    <property type="entry name" value="AraC_lig"/>
</dbReference>
<dbReference type="Pfam" id="PF12833">
    <property type="entry name" value="HTH_18"/>
    <property type="match status" value="1"/>
</dbReference>
<dbReference type="EMBL" id="CP073346">
    <property type="protein sequence ID" value="UTW09180.1"/>
    <property type="molecule type" value="Genomic_DNA"/>
</dbReference>
<feature type="domain" description="HTH araC/xylS-type" evidence="4">
    <location>
        <begin position="218"/>
        <end position="316"/>
    </location>
</feature>
<gene>
    <name evidence="5" type="ORF">KDW96_07700</name>
</gene>
<dbReference type="InterPro" id="IPR020449">
    <property type="entry name" value="Tscrpt_reg_AraC-type_HTH"/>
</dbReference>
<sequence>MDALSDVLRTTHLMGGVFLHAELTAPWCVESKVSPENCAPFLGRTTDVIPYHYVLEGCLRVEVDGADPIDLGADQVVLFPRNDSHLMGSDLRLPPVQGDHVVKPPSNGGLATIRLGGGGARTCLVCGFLAGEDFDRNPIISTLPPLLHLDVKEGNAADWIRSTFNYAAQEIAAGRAGSETVMAKLSELLFVEAVRRYVETLPEQHTGWLAGLKDPYVARALAILHARLKESWTVEQLGKEVGLSRSALAERFTQVIGLPPMQYLTQWRLQVAAQELRNSSKSIMQVAEGVGYESEAAFSRAFKRAHGAPPAGWRKRN</sequence>
<organism evidence="5 6">
    <name type="scientific">Pseudomonas benzenivorans</name>
    <dbReference type="NCBI Taxonomy" id="556533"/>
    <lineage>
        <taxon>Bacteria</taxon>
        <taxon>Pseudomonadati</taxon>
        <taxon>Pseudomonadota</taxon>
        <taxon>Gammaproteobacteria</taxon>
        <taxon>Pseudomonadales</taxon>
        <taxon>Pseudomonadaceae</taxon>
        <taxon>Pseudomonas</taxon>
    </lineage>
</organism>
<dbReference type="Gene3D" id="1.10.10.60">
    <property type="entry name" value="Homeodomain-like"/>
    <property type="match status" value="2"/>
</dbReference>
<dbReference type="Pfam" id="PF12852">
    <property type="entry name" value="Cupin_6"/>
    <property type="match status" value="1"/>
</dbReference>
<keyword evidence="2" id="KW-0238">DNA-binding</keyword>
<keyword evidence="6" id="KW-1185">Reference proteome</keyword>
<protein>
    <submittedName>
        <fullName evidence="5">AraC family transcriptional regulator</fullName>
    </submittedName>
</protein>
<dbReference type="PRINTS" id="PR00032">
    <property type="entry name" value="HTHARAC"/>
</dbReference>
<name>A0ABY5HA18_9PSED</name>
<dbReference type="PROSITE" id="PS01124">
    <property type="entry name" value="HTH_ARAC_FAMILY_2"/>
    <property type="match status" value="1"/>
</dbReference>
<evidence type="ECO:0000313" key="6">
    <source>
        <dbReference type="Proteomes" id="UP001059672"/>
    </source>
</evidence>
<evidence type="ECO:0000256" key="2">
    <source>
        <dbReference type="ARBA" id="ARBA00023125"/>
    </source>
</evidence>
<proteinExistence type="predicted"/>
<dbReference type="InterPro" id="IPR009057">
    <property type="entry name" value="Homeodomain-like_sf"/>
</dbReference>
<dbReference type="PANTHER" id="PTHR11019">
    <property type="entry name" value="HTH-TYPE TRANSCRIPTIONAL REGULATOR NIMR"/>
    <property type="match status" value="1"/>
</dbReference>
<evidence type="ECO:0000259" key="4">
    <source>
        <dbReference type="PROSITE" id="PS01124"/>
    </source>
</evidence>
<keyword evidence="3" id="KW-0804">Transcription</keyword>
<dbReference type="SUPFAM" id="SSF46689">
    <property type="entry name" value="Homeodomain-like"/>
    <property type="match status" value="2"/>
</dbReference>
<dbReference type="PROSITE" id="PS00041">
    <property type="entry name" value="HTH_ARAC_FAMILY_1"/>
    <property type="match status" value="1"/>
</dbReference>